<keyword evidence="2" id="KW-1185">Reference proteome</keyword>
<evidence type="ECO:0000313" key="2">
    <source>
        <dbReference type="Proteomes" id="UP000828390"/>
    </source>
</evidence>
<name>A0A9D4D848_DREPO</name>
<comment type="caution">
    <text evidence="1">The sequence shown here is derived from an EMBL/GenBank/DDBJ whole genome shotgun (WGS) entry which is preliminary data.</text>
</comment>
<reference evidence="1" key="2">
    <citation type="submission" date="2020-11" db="EMBL/GenBank/DDBJ databases">
        <authorList>
            <person name="McCartney M.A."/>
            <person name="Auch B."/>
            <person name="Kono T."/>
            <person name="Mallez S."/>
            <person name="Becker A."/>
            <person name="Gohl D.M."/>
            <person name="Silverstein K.A.T."/>
            <person name="Koren S."/>
            <person name="Bechman K.B."/>
            <person name="Herman A."/>
            <person name="Abrahante J.E."/>
            <person name="Garbe J."/>
        </authorList>
    </citation>
    <scope>NUCLEOTIDE SEQUENCE</scope>
    <source>
        <strain evidence="1">Duluth1</strain>
        <tissue evidence="1">Whole animal</tissue>
    </source>
</reference>
<dbReference type="AlphaFoldDB" id="A0A9D4D848"/>
<dbReference type="EMBL" id="JAIWYP010000011">
    <property type="protein sequence ID" value="KAH3738978.1"/>
    <property type="molecule type" value="Genomic_DNA"/>
</dbReference>
<dbReference type="Proteomes" id="UP000828390">
    <property type="component" value="Unassembled WGS sequence"/>
</dbReference>
<gene>
    <name evidence="1" type="ORF">DPMN_045622</name>
</gene>
<accession>A0A9D4D848</accession>
<protein>
    <submittedName>
        <fullName evidence="1">Uncharacterized protein</fullName>
    </submittedName>
</protein>
<reference evidence="1" key="1">
    <citation type="journal article" date="2019" name="bioRxiv">
        <title>The Genome of the Zebra Mussel, Dreissena polymorpha: A Resource for Invasive Species Research.</title>
        <authorList>
            <person name="McCartney M.A."/>
            <person name="Auch B."/>
            <person name="Kono T."/>
            <person name="Mallez S."/>
            <person name="Zhang Y."/>
            <person name="Obille A."/>
            <person name="Becker A."/>
            <person name="Abrahante J.E."/>
            <person name="Garbe J."/>
            <person name="Badalamenti J.P."/>
            <person name="Herman A."/>
            <person name="Mangelson H."/>
            <person name="Liachko I."/>
            <person name="Sullivan S."/>
            <person name="Sone E.D."/>
            <person name="Koren S."/>
            <person name="Silverstein K.A.T."/>
            <person name="Beckman K.B."/>
            <person name="Gohl D.M."/>
        </authorList>
    </citation>
    <scope>NUCLEOTIDE SEQUENCE</scope>
    <source>
        <strain evidence="1">Duluth1</strain>
        <tissue evidence="1">Whole animal</tissue>
    </source>
</reference>
<proteinExistence type="predicted"/>
<evidence type="ECO:0000313" key="1">
    <source>
        <dbReference type="EMBL" id="KAH3738978.1"/>
    </source>
</evidence>
<sequence>MLSSKNTQTVAAEVVPDTEHIHVDEPMKESKETRNENANSRTMATNGVEVNAEGYQEFNTDLRVNTFNKQFKKCQHRHKIEGGLRTTLSELPQEVLGAIELLADGNSFIQFCKQWYMNTQYMNEINYKQIWKKSTPDINVKCYRRALVYFPL</sequence>
<organism evidence="1 2">
    <name type="scientific">Dreissena polymorpha</name>
    <name type="common">Zebra mussel</name>
    <name type="synonym">Mytilus polymorpha</name>
    <dbReference type="NCBI Taxonomy" id="45954"/>
    <lineage>
        <taxon>Eukaryota</taxon>
        <taxon>Metazoa</taxon>
        <taxon>Spiralia</taxon>
        <taxon>Lophotrochozoa</taxon>
        <taxon>Mollusca</taxon>
        <taxon>Bivalvia</taxon>
        <taxon>Autobranchia</taxon>
        <taxon>Heteroconchia</taxon>
        <taxon>Euheterodonta</taxon>
        <taxon>Imparidentia</taxon>
        <taxon>Neoheterodontei</taxon>
        <taxon>Myida</taxon>
        <taxon>Dreissenoidea</taxon>
        <taxon>Dreissenidae</taxon>
        <taxon>Dreissena</taxon>
    </lineage>
</organism>